<reference evidence="1 2" key="1">
    <citation type="submission" date="2024-08" db="EMBL/GenBank/DDBJ databases">
        <authorList>
            <person name="Cucini C."/>
            <person name="Frati F."/>
        </authorList>
    </citation>
    <scope>NUCLEOTIDE SEQUENCE [LARGE SCALE GENOMIC DNA]</scope>
</reference>
<keyword evidence="2" id="KW-1185">Reference proteome</keyword>
<dbReference type="Proteomes" id="UP001642540">
    <property type="component" value="Unassembled WGS sequence"/>
</dbReference>
<dbReference type="EMBL" id="CAXLJM020000026">
    <property type="protein sequence ID" value="CAL8093373.1"/>
    <property type="molecule type" value="Genomic_DNA"/>
</dbReference>
<organism evidence="1 2">
    <name type="scientific">Orchesella dallaii</name>
    <dbReference type="NCBI Taxonomy" id="48710"/>
    <lineage>
        <taxon>Eukaryota</taxon>
        <taxon>Metazoa</taxon>
        <taxon>Ecdysozoa</taxon>
        <taxon>Arthropoda</taxon>
        <taxon>Hexapoda</taxon>
        <taxon>Collembola</taxon>
        <taxon>Entomobryomorpha</taxon>
        <taxon>Entomobryoidea</taxon>
        <taxon>Orchesellidae</taxon>
        <taxon>Orchesellinae</taxon>
        <taxon>Orchesella</taxon>
    </lineage>
</organism>
<comment type="caution">
    <text evidence="1">The sequence shown here is derived from an EMBL/GenBank/DDBJ whole genome shotgun (WGS) entry which is preliminary data.</text>
</comment>
<accession>A0ABP1Q8M6</accession>
<name>A0ABP1Q8M6_9HEXA</name>
<gene>
    <name evidence="1" type="ORF">ODALV1_LOCUS8485</name>
</gene>
<sequence>MDYRINSWLHSTLGSVLPDDDDDAIIVGVETIKQRARDEESGEQTNKVRCTEHLKSSVLVIRGHINAASMVGLVSEVTHHQEQQQHLILIRLKLFHKVTKTLRKLSESAARRVRRKRGRREVKIRVETGDSMLCCGRRKTYPWNIHVGLSSKTCVRKENVSLNSYEVVTANDEAIKPRGYLLSPKVREHLLLEDVGSNGINSTA</sequence>
<protein>
    <submittedName>
        <fullName evidence="1">Uncharacterized protein</fullName>
    </submittedName>
</protein>
<evidence type="ECO:0000313" key="1">
    <source>
        <dbReference type="EMBL" id="CAL8093373.1"/>
    </source>
</evidence>
<evidence type="ECO:0000313" key="2">
    <source>
        <dbReference type="Proteomes" id="UP001642540"/>
    </source>
</evidence>
<proteinExistence type="predicted"/>